<accession>A0A2V1H270</accession>
<evidence type="ECO:0000259" key="8">
    <source>
        <dbReference type="Pfam" id="PF10672"/>
    </source>
</evidence>
<evidence type="ECO:0000313" key="11">
    <source>
        <dbReference type="Proteomes" id="UP000244906"/>
    </source>
</evidence>
<reference evidence="10 11" key="1">
    <citation type="submission" date="2018-04" db="EMBL/GenBank/DDBJ databases">
        <title>Thalassorhabdus spongiae gen. nov., sp. nov., isolated from a marine sponge in South-West Iceland.</title>
        <authorList>
            <person name="Knobloch S."/>
            <person name="Daussin A."/>
            <person name="Johannsson R."/>
            <person name="Marteinsson V.T."/>
        </authorList>
    </citation>
    <scope>NUCLEOTIDE SEQUENCE [LARGE SCALE GENOMIC DNA]</scope>
    <source>
        <strain evidence="10 11">Hp12</strain>
    </source>
</reference>
<keyword evidence="4 10" id="KW-0489">Methyltransferase</keyword>
<keyword evidence="2" id="KW-0963">Cytoplasm</keyword>
<dbReference type="InterPro" id="IPR019614">
    <property type="entry name" value="SAM-dep_methyl-trfase"/>
</dbReference>
<dbReference type="InterPro" id="IPR036974">
    <property type="entry name" value="PUA_sf"/>
</dbReference>
<evidence type="ECO:0000256" key="1">
    <source>
        <dbReference type="ARBA" id="ARBA00004496"/>
    </source>
</evidence>
<dbReference type="CDD" id="cd21153">
    <property type="entry name" value="PUA_RlmI"/>
    <property type="match status" value="1"/>
</dbReference>
<dbReference type="InterPro" id="IPR029063">
    <property type="entry name" value="SAM-dependent_MTases_sf"/>
</dbReference>
<evidence type="ECO:0000256" key="4">
    <source>
        <dbReference type="ARBA" id="ARBA00022603"/>
    </source>
</evidence>
<dbReference type="SUPFAM" id="SSF53335">
    <property type="entry name" value="S-adenosyl-L-methionine-dependent methyltransferases"/>
    <property type="match status" value="1"/>
</dbReference>
<proteinExistence type="inferred from homology"/>
<dbReference type="CDD" id="cd02440">
    <property type="entry name" value="AdoMet_MTases"/>
    <property type="match status" value="1"/>
</dbReference>
<dbReference type="Proteomes" id="UP000244906">
    <property type="component" value="Unassembled WGS sequence"/>
</dbReference>
<dbReference type="Pfam" id="PF17785">
    <property type="entry name" value="PUA_3"/>
    <property type="match status" value="1"/>
</dbReference>
<dbReference type="EMBL" id="QDDL01000001">
    <property type="protein sequence ID" value="PVZ72633.1"/>
    <property type="molecule type" value="Genomic_DNA"/>
</dbReference>
<evidence type="ECO:0000259" key="9">
    <source>
        <dbReference type="Pfam" id="PF17785"/>
    </source>
</evidence>
<keyword evidence="5 10" id="KW-0808">Transferase</keyword>
<dbReference type="OrthoDB" id="9805492at2"/>
<keyword evidence="11" id="KW-1185">Reference proteome</keyword>
<name>A0A2V1H270_9GAMM</name>
<evidence type="ECO:0000256" key="2">
    <source>
        <dbReference type="ARBA" id="ARBA00022490"/>
    </source>
</evidence>
<dbReference type="PANTHER" id="PTHR42873">
    <property type="entry name" value="RIBOSOMAL RNA LARGE SUBUNIT METHYLTRANSFERASE"/>
    <property type="match status" value="1"/>
</dbReference>
<sequence>MLKLKKNEQRRLQSGHCWIYANEIDSKATPVSSFKPGEQVLVEGSDGKKIGYALMSPTHLICARLVSRDLKRHLDKSLLVHRLKVALSLRESIFDQPCYRLVYGDSDGLPGLVIDRYFDHYVVQINHPGMEIRLEELKQAMEKVLKPESVLLRNDGKSRKAEGMESYIKPLIGEPPELVDLVENGVKFQAPISTGQKTGWFYDHRINRAAVMQHAKGKRVLDVFSYIGGWAVQAAVGGASEVWAIDSSEKALDQLLANGELNGVGDKLTALQGDAFEALKELKNQNERFDLIVLDPPALIPRRRDFKAGLSAYRRLNELAIRLLSKDGMLVSCSCSMHLPKDQLTDQLRGAAVHLDRNLQIIGFGGQGPDHPILPAVPETDYLKATFCRVTQR</sequence>
<comment type="similarity">
    <text evidence="7">Belongs to the methyltransferase superfamily. RlmI family.</text>
</comment>
<dbReference type="Gene3D" id="2.30.130.10">
    <property type="entry name" value="PUA domain"/>
    <property type="match status" value="1"/>
</dbReference>
<evidence type="ECO:0000256" key="3">
    <source>
        <dbReference type="ARBA" id="ARBA00022552"/>
    </source>
</evidence>
<dbReference type="InterPro" id="IPR015947">
    <property type="entry name" value="PUA-like_sf"/>
</dbReference>
<dbReference type="Pfam" id="PF10672">
    <property type="entry name" value="Methyltrans_SAM"/>
    <property type="match status" value="1"/>
</dbReference>
<dbReference type="InterPro" id="IPR041532">
    <property type="entry name" value="RlmI-like_PUA"/>
</dbReference>
<comment type="subcellular location">
    <subcellularLocation>
        <location evidence="1">Cytoplasm</location>
    </subcellularLocation>
</comment>
<evidence type="ECO:0000313" key="10">
    <source>
        <dbReference type="EMBL" id="PVZ72633.1"/>
    </source>
</evidence>
<dbReference type="CDD" id="cd11572">
    <property type="entry name" value="RlmI_M_like"/>
    <property type="match status" value="1"/>
</dbReference>
<dbReference type="GO" id="GO:0032259">
    <property type="term" value="P:methylation"/>
    <property type="evidence" value="ECO:0007669"/>
    <property type="project" value="UniProtKB-KW"/>
</dbReference>
<organism evidence="10 11">
    <name type="scientific">Pelagibaculum spongiae</name>
    <dbReference type="NCBI Taxonomy" id="2080658"/>
    <lineage>
        <taxon>Bacteria</taxon>
        <taxon>Pseudomonadati</taxon>
        <taxon>Pseudomonadota</taxon>
        <taxon>Gammaproteobacteria</taxon>
        <taxon>Oceanospirillales</taxon>
        <taxon>Pelagibaculum</taxon>
    </lineage>
</organism>
<comment type="caution">
    <text evidence="10">The sequence shown here is derived from an EMBL/GenBank/DDBJ whole genome shotgun (WGS) entry which is preliminary data.</text>
</comment>
<dbReference type="GO" id="GO:0006364">
    <property type="term" value="P:rRNA processing"/>
    <property type="evidence" value="ECO:0007669"/>
    <property type="project" value="UniProtKB-KW"/>
</dbReference>
<evidence type="ECO:0000256" key="6">
    <source>
        <dbReference type="ARBA" id="ARBA00022691"/>
    </source>
</evidence>
<keyword evidence="3" id="KW-0698">rRNA processing</keyword>
<dbReference type="GO" id="GO:0008168">
    <property type="term" value="F:methyltransferase activity"/>
    <property type="evidence" value="ECO:0007669"/>
    <property type="project" value="UniProtKB-KW"/>
</dbReference>
<evidence type="ECO:0000256" key="7">
    <source>
        <dbReference type="ARBA" id="ARBA00038091"/>
    </source>
</evidence>
<dbReference type="GO" id="GO:0003723">
    <property type="term" value="F:RNA binding"/>
    <property type="evidence" value="ECO:0007669"/>
    <property type="project" value="InterPro"/>
</dbReference>
<feature type="domain" description="RlmI-like PUA" evidence="9">
    <location>
        <begin position="2"/>
        <end position="68"/>
    </location>
</feature>
<dbReference type="AlphaFoldDB" id="A0A2V1H270"/>
<dbReference type="PANTHER" id="PTHR42873:SF1">
    <property type="entry name" value="S-ADENOSYLMETHIONINE-DEPENDENT METHYLTRANSFERASE DOMAIN-CONTAINING PROTEIN"/>
    <property type="match status" value="1"/>
</dbReference>
<protein>
    <submittedName>
        <fullName evidence="10">RlmI/RlmK family 23S rRNA methyltransferase</fullName>
    </submittedName>
</protein>
<dbReference type="SUPFAM" id="SSF88697">
    <property type="entry name" value="PUA domain-like"/>
    <property type="match status" value="1"/>
</dbReference>
<dbReference type="GO" id="GO:0005737">
    <property type="term" value="C:cytoplasm"/>
    <property type="evidence" value="ECO:0007669"/>
    <property type="project" value="UniProtKB-SubCell"/>
</dbReference>
<dbReference type="Gene3D" id="3.30.750.80">
    <property type="entry name" value="RNA methyltransferase domain (HRMD) like"/>
    <property type="match status" value="1"/>
</dbReference>
<evidence type="ECO:0000256" key="5">
    <source>
        <dbReference type="ARBA" id="ARBA00022679"/>
    </source>
</evidence>
<dbReference type="Gene3D" id="3.40.50.150">
    <property type="entry name" value="Vaccinia Virus protein VP39"/>
    <property type="match status" value="1"/>
</dbReference>
<feature type="domain" description="S-adenosylmethionine-dependent methyltransferase" evidence="8">
    <location>
        <begin position="166"/>
        <end position="346"/>
    </location>
</feature>
<gene>
    <name evidence="10" type="ORF">DC094_05210</name>
</gene>
<keyword evidence="6" id="KW-0949">S-adenosyl-L-methionine</keyword>